<keyword evidence="2" id="KW-1185">Reference proteome</keyword>
<sequence length="132" mass="14767">MGSELNSTPQLSLGFTILPPKIKFFGDLDNQKLYKLQGTVELSPFLLDLFLSLPSLTVLELLLGWAPNILPRSFFSIHSYRWMVPSLFSMDKNHFGLTSRPVLQTGEPSWNSLPKSGAVISPSPFLPYKLLS</sequence>
<reference evidence="1" key="1">
    <citation type="submission" date="2025-08" db="UniProtKB">
        <authorList>
            <consortium name="Ensembl"/>
        </authorList>
    </citation>
    <scope>IDENTIFICATION</scope>
</reference>
<proteinExistence type="predicted"/>
<evidence type="ECO:0000313" key="1">
    <source>
        <dbReference type="Ensembl" id="ENSMSIP00000021610.1"/>
    </source>
</evidence>
<reference evidence="1" key="2">
    <citation type="submission" date="2025-09" db="UniProtKB">
        <authorList>
            <consortium name="Ensembl"/>
        </authorList>
    </citation>
    <scope>IDENTIFICATION</scope>
</reference>
<dbReference type="Ensembl" id="ENSMSIT00000027239.1">
    <property type="protein sequence ID" value="ENSMSIP00000021610.1"/>
    <property type="gene ID" value="ENSMSIG00000018346.1"/>
</dbReference>
<dbReference type="AlphaFoldDB" id="A0A8C6HGY8"/>
<name>A0A8C6HGY8_MUSSI</name>
<evidence type="ECO:0000313" key="2">
    <source>
        <dbReference type="Proteomes" id="UP000694415"/>
    </source>
</evidence>
<dbReference type="Proteomes" id="UP000694415">
    <property type="component" value="Unplaced"/>
</dbReference>
<accession>A0A8C6HGY8</accession>
<protein>
    <submittedName>
        <fullName evidence="1">Uncharacterized protein</fullName>
    </submittedName>
</protein>
<organism evidence="1 2">
    <name type="scientific">Mus spicilegus</name>
    <name type="common">Mound-building mouse</name>
    <dbReference type="NCBI Taxonomy" id="10103"/>
    <lineage>
        <taxon>Eukaryota</taxon>
        <taxon>Metazoa</taxon>
        <taxon>Chordata</taxon>
        <taxon>Craniata</taxon>
        <taxon>Vertebrata</taxon>
        <taxon>Euteleostomi</taxon>
        <taxon>Mammalia</taxon>
        <taxon>Eutheria</taxon>
        <taxon>Euarchontoglires</taxon>
        <taxon>Glires</taxon>
        <taxon>Rodentia</taxon>
        <taxon>Myomorpha</taxon>
        <taxon>Muroidea</taxon>
        <taxon>Muridae</taxon>
        <taxon>Murinae</taxon>
        <taxon>Mus</taxon>
        <taxon>Mus</taxon>
    </lineage>
</organism>